<evidence type="ECO:0000313" key="7">
    <source>
        <dbReference type="EMBL" id="GEJ57360.1"/>
    </source>
</evidence>
<dbReference type="Pfam" id="PF02518">
    <property type="entry name" value="HATPase_c"/>
    <property type="match status" value="1"/>
</dbReference>
<dbReference type="PANTHER" id="PTHR42878">
    <property type="entry name" value="TWO-COMPONENT HISTIDINE KINASE"/>
    <property type="match status" value="1"/>
</dbReference>
<dbReference type="PROSITE" id="PS50109">
    <property type="entry name" value="HIS_KIN"/>
    <property type="match status" value="1"/>
</dbReference>
<dbReference type="InterPro" id="IPR036890">
    <property type="entry name" value="HATPase_C_sf"/>
</dbReference>
<dbReference type="SMART" id="SM00387">
    <property type="entry name" value="HATPase_c"/>
    <property type="match status" value="1"/>
</dbReference>
<dbReference type="CDD" id="cd00075">
    <property type="entry name" value="HATPase"/>
    <property type="match status" value="1"/>
</dbReference>
<evidence type="ECO:0000313" key="8">
    <source>
        <dbReference type="Proteomes" id="UP000503640"/>
    </source>
</evidence>
<keyword evidence="3" id="KW-0808">Transferase</keyword>
<accession>A0A7I9VMJ7</accession>
<keyword evidence="4 7" id="KW-0418">Kinase</keyword>
<dbReference type="GO" id="GO:0000156">
    <property type="term" value="F:phosphorelay response regulator activity"/>
    <property type="evidence" value="ECO:0007669"/>
    <property type="project" value="TreeGrafter"/>
</dbReference>
<dbReference type="PANTHER" id="PTHR42878:SF14">
    <property type="entry name" value="OSMOLARITY TWO-COMPONENT SYSTEM PROTEIN SSK1"/>
    <property type="match status" value="1"/>
</dbReference>
<evidence type="ECO:0000256" key="4">
    <source>
        <dbReference type="ARBA" id="ARBA00022777"/>
    </source>
</evidence>
<dbReference type="GO" id="GO:0030295">
    <property type="term" value="F:protein kinase activator activity"/>
    <property type="evidence" value="ECO:0007669"/>
    <property type="project" value="TreeGrafter"/>
</dbReference>
<sequence length="388" mass="40777">MDDAAGRDGSGGAPTRYLPAGRTDPAALAAELAQAARTPLLTALLQASGAAAVVLDGHRQIVAVNAAYLGLAGVERPEDVLGLRPGEALACAHADDGPDGCGTGRACASCGQAVALLIAGRAGRAEERTCHLARRWAGAEEHLELRARAAPLELEGARFTVVSLVDVTRASQRAQLERVFLHDLANLAIGLKSAGEVLRDPLDPGEAVEAADDVVVLSEHLVREVHLQRAMTRGEPGAYAASRRPVPVAAALDLVRRTVTGHPAHEGRRLALGAAPEGLAVVTDPAPLQHVLVNMVVNALEATPRGGTVRLVVDRLQDAVAFRVWNPGAIPAAVVPRIFQRHFTTKRGEGRGHGTYSMKLFGERLLGGRVRFTTSAADGTWFELLLEA</sequence>
<dbReference type="InterPro" id="IPR005467">
    <property type="entry name" value="His_kinase_dom"/>
</dbReference>
<dbReference type="InterPro" id="IPR050351">
    <property type="entry name" value="BphY/WalK/GraS-like"/>
</dbReference>
<evidence type="ECO:0000256" key="5">
    <source>
        <dbReference type="SAM" id="MobiDB-lite"/>
    </source>
</evidence>
<dbReference type="GO" id="GO:0007234">
    <property type="term" value="P:osmosensory signaling via phosphorelay pathway"/>
    <property type="evidence" value="ECO:0007669"/>
    <property type="project" value="TreeGrafter"/>
</dbReference>
<dbReference type="SUPFAM" id="SSF55785">
    <property type="entry name" value="PYP-like sensor domain (PAS domain)"/>
    <property type="match status" value="1"/>
</dbReference>
<gene>
    <name evidence="7" type="ORF">AMYX_21010</name>
</gene>
<evidence type="ECO:0000256" key="1">
    <source>
        <dbReference type="ARBA" id="ARBA00000085"/>
    </source>
</evidence>
<dbReference type="RefSeq" id="WP_176064817.1">
    <property type="nucleotide sequence ID" value="NZ_BJTG01000004.1"/>
</dbReference>
<dbReference type="SUPFAM" id="SSF55874">
    <property type="entry name" value="ATPase domain of HSP90 chaperone/DNA topoisomerase II/histidine kinase"/>
    <property type="match status" value="1"/>
</dbReference>
<dbReference type="EMBL" id="BJTG01000004">
    <property type="protein sequence ID" value="GEJ57360.1"/>
    <property type="molecule type" value="Genomic_DNA"/>
</dbReference>
<evidence type="ECO:0000259" key="6">
    <source>
        <dbReference type="PROSITE" id="PS50109"/>
    </source>
</evidence>
<reference evidence="8" key="1">
    <citation type="journal article" date="2020" name="Appl. Environ. Microbiol.">
        <title>Diazotrophic Anaeromyxobacter Isolates from Soils.</title>
        <authorList>
            <person name="Masuda Y."/>
            <person name="Yamanaka H."/>
            <person name="Xu Z.X."/>
            <person name="Shiratori Y."/>
            <person name="Aono T."/>
            <person name="Amachi S."/>
            <person name="Senoo K."/>
            <person name="Itoh H."/>
        </authorList>
    </citation>
    <scope>NUCLEOTIDE SEQUENCE [LARGE SCALE GENOMIC DNA]</scope>
    <source>
        <strain evidence="8">R267</strain>
    </source>
</reference>
<organism evidence="7 8">
    <name type="scientific">Anaeromyxobacter diazotrophicus</name>
    <dbReference type="NCBI Taxonomy" id="2590199"/>
    <lineage>
        <taxon>Bacteria</taxon>
        <taxon>Pseudomonadati</taxon>
        <taxon>Myxococcota</taxon>
        <taxon>Myxococcia</taxon>
        <taxon>Myxococcales</taxon>
        <taxon>Cystobacterineae</taxon>
        <taxon>Anaeromyxobacteraceae</taxon>
        <taxon>Anaeromyxobacter</taxon>
    </lineage>
</organism>
<keyword evidence="8" id="KW-1185">Reference proteome</keyword>
<comment type="caution">
    <text evidence="7">The sequence shown here is derived from an EMBL/GenBank/DDBJ whole genome shotgun (WGS) entry which is preliminary data.</text>
</comment>
<dbReference type="Proteomes" id="UP000503640">
    <property type="component" value="Unassembled WGS sequence"/>
</dbReference>
<dbReference type="GO" id="GO:0004673">
    <property type="term" value="F:protein histidine kinase activity"/>
    <property type="evidence" value="ECO:0007669"/>
    <property type="project" value="UniProtKB-EC"/>
</dbReference>
<dbReference type="EC" id="2.7.13.3" evidence="2"/>
<dbReference type="InterPro" id="IPR035965">
    <property type="entry name" value="PAS-like_dom_sf"/>
</dbReference>
<comment type="catalytic activity">
    <reaction evidence="1">
        <text>ATP + protein L-histidine = ADP + protein N-phospho-L-histidine.</text>
        <dbReference type="EC" id="2.7.13.3"/>
    </reaction>
</comment>
<dbReference type="InterPro" id="IPR003594">
    <property type="entry name" value="HATPase_dom"/>
</dbReference>
<dbReference type="Gene3D" id="3.30.450.20">
    <property type="entry name" value="PAS domain"/>
    <property type="match status" value="1"/>
</dbReference>
<proteinExistence type="predicted"/>
<dbReference type="AlphaFoldDB" id="A0A7I9VMJ7"/>
<dbReference type="Gene3D" id="3.30.565.10">
    <property type="entry name" value="Histidine kinase-like ATPase, C-terminal domain"/>
    <property type="match status" value="1"/>
</dbReference>
<protein>
    <recommendedName>
        <fullName evidence="2">histidine kinase</fullName>
        <ecNumber evidence="2">2.7.13.3</ecNumber>
    </recommendedName>
</protein>
<evidence type="ECO:0000256" key="3">
    <source>
        <dbReference type="ARBA" id="ARBA00022679"/>
    </source>
</evidence>
<feature type="region of interest" description="Disordered" evidence="5">
    <location>
        <begin position="1"/>
        <end position="20"/>
    </location>
</feature>
<name>A0A7I9VMJ7_9BACT</name>
<evidence type="ECO:0000256" key="2">
    <source>
        <dbReference type="ARBA" id="ARBA00012438"/>
    </source>
</evidence>
<feature type="domain" description="Histidine kinase" evidence="6">
    <location>
        <begin position="179"/>
        <end position="388"/>
    </location>
</feature>